<accession>A0A8J7KJ11</accession>
<dbReference type="AlphaFoldDB" id="A0A8J7KJ11"/>
<dbReference type="InterPro" id="IPR045428">
    <property type="entry name" value="EACC1"/>
</dbReference>
<keyword evidence="1" id="KW-1133">Transmembrane helix</keyword>
<dbReference type="Proteomes" id="UP000622552">
    <property type="component" value="Unassembled WGS sequence"/>
</dbReference>
<protein>
    <submittedName>
        <fullName evidence="2">Uncharacterized protein</fullName>
    </submittedName>
</protein>
<sequence length="146" mass="15209">MGDSIALAAGSGLPEALSDVEVAVSLEVVVTAVGEDADQQHEAGWQAQVEVLHRALLDTDVDGVSRRVRAVADAKGAASDIVVALGTSGAVTAVVTVFRTWVSRARHRRIDVEINGVTYSVRGTDATDETLREVMLAALGRDSGDA</sequence>
<feature type="transmembrane region" description="Helical" evidence="1">
    <location>
        <begin position="81"/>
        <end position="102"/>
    </location>
</feature>
<proteinExistence type="predicted"/>
<keyword evidence="3" id="KW-1185">Reference proteome</keyword>
<name>A0A8J7KJ11_9ACTN</name>
<organism evidence="2 3">
    <name type="scientific">Longispora fulva</name>
    <dbReference type="NCBI Taxonomy" id="619741"/>
    <lineage>
        <taxon>Bacteria</taxon>
        <taxon>Bacillati</taxon>
        <taxon>Actinomycetota</taxon>
        <taxon>Actinomycetes</taxon>
        <taxon>Micromonosporales</taxon>
        <taxon>Micromonosporaceae</taxon>
        <taxon>Longispora</taxon>
    </lineage>
</organism>
<keyword evidence="1" id="KW-0472">Membrane</keyword>
<gene>
    <name evidence="2" type="ORF">IW245_002623</name>
</gene>
<comment type="caution">
    <text evidence="2">The sequence shown here is derived from an EMBL/GenBank/DDBJ whole genome shotgun (WGS) entry which is preliminary data.</text>
</comment>
<evidence type="ECO:0000313" key="2">
    <source>
        <dbReference type="EMBL" id="MBG6136429.1"/>
    </source>
</evidence>
<reference evidence="2" key="1">
    <citation type="submission" date="2020-11" db="EMBL/GenBank/DDBJ databases">
        <title>Sequencing the genomes of 1000 actinobacteria strains.</title>
        <authorList>
            <person name="Klenk H.-P."/>
        </authorList>
    </citation>
    <scope>NUCLEOTIDE SEQUENCE</scope>
    <source>
        <strain evidence="2">DSM 45356</strain>
    </source>
</reference>
<dbReference type="RefSeq" id="WP_197003407.1">
    <property type="nucleotide sequence ID" value="NZ_BONS01000015.1"/>
</dbReference>
<evidence type="ECO:0000313" key="3">
    <source>
        <dbReference type="Proteomes" id="UP000622552"/>
    </source>
</evidence>
<dbReference type="EMBL" id="JADOUF010000001">
    <property type="protein sequence ID" value="MBG6136429.1"/>
    <property type="molecule type" value="Genomic_DNA"/>
</dbReference>
<keyword evidence="1" id="KW-0812">Transmembrane</keyword>
<evidence type="ECO:0000256" key="1">
    <source>
        <dbReference type="SAM" id="Phobius"/>
    </source>
</evidence>
<dbReference type="Pfam" id="PF19953">
    <property type="entry name" value="EACC1"/>
    <property type="match status" value="1"/>
</dbReference>